<dbReference type="SUPFAM" id="SSF53474">
    <property type="entry name" value="alpha/beta-Hydrolases"/>
    <property type="match status" value="1"/>
</dbReference>
<keyword evidence="8" id="KW-1185">Reference proteome</keyword>
<feature type="compositionally biased region" description="Basic and acidic residues" evidence="5">
    <location>
        <begin position="138"/>
        <end position="149"/>
    </location>
</feature>
<keyword evidence="3" id="KW-0720">Serine protease</keyword>
<dbReference type="Pfam" id="PF00326">
    <property type="entry name" value="Peptidase_S9"/>
    <property type="match status" value="1"/>
</dbReference>
<evidence type="ECO:0000256" key="1">
    <source>
        <dbReference type="ARBA" id="ARBA00010040"/>
    </source>
</evidence>
<dbReference type="SUPFAM" id="SSF82171">
    <property type="entry name" value="DPP6 N-terminal domain-like"/>
    <property type="match status" value="1"/>
</dbReference>
<proteinExistence type="inferred from homology"/>
<reference evidence="7 8" key="1">
    <citation type="journal article" date="2016" name="Genome Biol. Evol.">
        <title>Divergent and convergent evolution of fungal pathogenicity.</title>
        <authorList>
            <person name="Shang Y."/>
            <person name="Xiao G."/>
            <person name="Zheng P."/>
            <person name="Cen K."/>
            <person name="Zhan S."/>
            <person name="Wang C."/>
        </authorList>
    </citation>
    <scope>NUCLEOTIDE SEQUENCE [LARGE SCALE GENOMIC DNA]</scope>
    <source>
        <strain evidence="7 8">RCEF 1005</strain>
    </source>
</reference>
<dbReference type="PANTHER" id="PTHR42776">
    <property type="entry name" value="SERINE PEPTIDASE S9 FAMILY MEMBER"/>
    <property type="match status" value="1"/>
</dbReference>
<dbReference type="AlphaFoldDB" id="A0A162K133"/>
<evidence type="ECO:0000256" key="3">
    <source>
        <dbReference type="ARBA" id="ARBA00022825"/>
    </source>
</evidence>
<evidence type="ECO:0000259" key="6">
    <source>
        <dbReference type="Pfam" id="PF00326"/>
    </source>
</evidence>
<evidence type="ECO:0000256" key="4">
    <source>
        <dbReference type="ARBA" id="ARBA00032829"/>
    </source>
</evidence>
<accession>A0A162K133</accession>
<feature type="region of interest" description="Disordered" evidence="5">
    <location>
        <begin position="136"/>
        <end position="159"/>
    </location>
</feature>
<dbReference type="EMBL" id="AZHF01000004">
    <property type="protein sequence ID" value="OAA76422.1"/>
    <property type="molecule type" value="Genomic_DNA"/>
</dbReference>
<gene>
    <name evidence="7" type="ORF">LEL_06106</name>
</gene>
<dbReference type="Pfam" id="PF07676">
    <property type="entry name" value="PD40"/>
    <property type="match status" value="2"/>
</dbReference>
<dbReference type="InterPro" id="IPR001375">
    <property type="entry name" value="Peptidase_S9_cat"/>
</dbReference>
<keyword evidence="3" id="KW-0645">Protease</keyword>
<evidence type="ECO:0000313" key="7">
    <source>
        <dbReference type="EMBL" id="OAA76422.1"/>
    </source>
</evidence>
<dbReference type="OrthoDB" id="43744at2759"/>
<dbReference type="InterPro" id="IPR011042">
    <property type="entry name" value="6-blade_b-propeller_TolB-like"/>
</dbReference>
<dbReference type="GO" id="GO:0006508">
    <property type="term" value="P:proteolysis"/>
    <property type="evidence" value="ECO:0007669"/>
    <property type="project" value="InterPro"/>
</dbReference>
<sequence>MAATFDKELAHKLCNLEKPNRIKFSPDGTKVAYSTALAWGQRVGKNAVSTIWLASTDVPGSSRKITSGSSHDSEPAWLPDGSGIVFISDRSKPGKSSTLWVLRLDGGDATALSPIDNAEGIINFSISPDGKTIAYSSADEKSDERKKQDEEGEPAPPDVWGENLSYARLRLVNVESKETKQLVGGDRHISRMYWSPDGKCLVFRSKKSLEIEEPMHTGVTISSVNVASGEVLDLCVVMNDVASLVWAPDGKIYFICGYHMQTTCCGSVLFSVDPSDREPKPVRVAFGVEDDASDLTVAGGKLLAIYLSRLATVIREVDGPILTTQDTKLDAWDVYFDAETGGRSVLAASLSDINNPYEVFTIKEGQNKIKLSSHGKSLDGKCFGSCTVLNNQSSDGKEELDALYLVPSTKVGANGMPKEPLPTFVVIHGGPTARDNKSFDSTYFNWAPYILSQGYGILLPQYRGSKGRGERFAAYSRDGVGDFDYSDIISITDNAIRSGFADAERLIVGGWSQGGYLSYLCSARNGLHGLGWQFNATIAGAGISDWDSLTLESDCGAGAETEMSGGRPPWTVSKDYTAGRKGSAIYEVAHAVEQSRLLGKRVIPPMLILHGRDDQRCPFPQAEGYRRALRAHGLPCEFVIYPGQGHVPTAQRYMMDMLERLGKWCHTYVGSGRKED</sequence>
<dbReference type="InterPro" id="IPR011659">
    <property type="entry name" value="WD40"/>
</dbReference>
<protein>
    <recommendedName>
        <fullName evidence="4">Dipeptidyl-peptidase V</fullName>
    </recommendedName>
</protein>
<dbReference type="Proteomes" id="UP000076881">
    <property type="component" value="Unassembled WGS sequence"/>
</dbReference>
<dbReference type="STRING" id="1081108.A0A162K133"/>
<dbReference type="InterPro" id="IPR029058">
    <property type="entry name" value="AB_hydrolase_fold"/>
</dbReference>
<dbReference type="Gene3D" id="2.120.10.30">
    <property type="entry name" value="TolB, C-terminal domain"/>
    <property type="match status" value="2"/>
</dbReference>
<comment type="caution">
    <text evidence="7">The sequence shown here is derived from an EMBL/GenBank/DDBJ whole genome shotgun (WGS) entry which is preliminary data.</text>
</comment>
<organism evidence="7 8">
    <name type="scientific">Akanthomyces lecanii RCEF 1005</name>
    <dbReference type="NCBI Taxonomy" id="1081108"/>
    <lineage>
        <taxon>Eukaryota</taxon>
        <taxon>Fungi</taxon>
        <taxon>Dikarya</taxon>
        <taxon>Ascomycota</taxon>
        <taxon>Pezizomycotina</taxon>
        <taxon>Sordariomycetes</taxon>
        <taxon>Hypocreomycetidae</taxon>
        <taxon>Hypocreales</taxon>
        <taxon>Cordycipitaceae</taxon>
        <taxon>Akanthomyces</taxon>
        <taxon>Cordyceps confragosa</taxon>
    </lineage>
</organism>
<dbReference type="Gene3D" id="3.40.50.1820">
    <property type="entry name" value="alpha/beta hydrolase"/>
    <property type="match status" value="1"/>
</dbReference>
<comment type="similarity">
    <text evidence="1">Belongs to the peptidase S9C family.</text>
</comment>
<evidence type="ECO:0000313" key="8">
    <source>
        <dbReference type="Proteomes" id="UP000076881"/>
    </source>
</evidence>
<feature type="domain" description="Peptidase S9 prolyl oligopeptidase catalytic" evidence="6">
    <location>
        <begin position="443"/>
        <end position="670"/>
    </location>
</feature>
<dbReference type="PANTHER" id="PTHR42776:SF27">
    <property type="entry name" value="DIPEPTIDYL PEPTIDASE FAMILY MEMBER 6"/>
    <property type="match status" value="1"/>
</dbReference>
<keyword evidence="2" id="KW-0378">Hydrolase</keyword>
<evidence type="ECO:0000256" key="2">
    <source>
        <dbReference type="ARBA" id="ARBA00022801"/>
    </source>
</evidence>
<evidence type="ECO:0000256" key="5">
    <source>
        <dbReference type="SAM" id="MobiDB-lite"/>
    </source>
</evidence>
<name>A0A162K133_CORDF</name>
<dbReference type="GO" id="GO:0004252">
    <property type="term" value="F:serine-type endopeptidase activity"/>
    <property type="evidence" value="ECO:0007669"/>
    <property type="project" value="TreeGrafter"/>
</dbReference>